<sequence>NSGVYLLEIEEKFNFVAWRKEKGASWSCSSLLFSGRVGGTVCHANVLSL</sequence>
<organism evidence="1">
    <name type="scientific">Brassica napus</name>
    <name type="common">Rape</name>
    <dbReference type="NCBI Taxonomy" id="3708"/>
    <lineage>
        <taxon>Eukaryota</taxon>
        <taxon>Viridiplantae</taxon>
        <taxon>Streptophyta</taxon>
        <taxon>Embryophyta</taxon>
        <taxon>Tracheophyta</taxon>
        <taxon>Spermatophyta</taxon>
        <taxon>Magnoliopsida</taxon>
        <taxon>eudicotyledons</taxon>
        <taxon>Gunneridae</taxon>
        <taxon>Pentapetalae</taxon>
        <taxon>rosids</taxon>
        <taxon>malvids</taxon>
        <taxon>Brassicales</taxon>
        <taxon>Brassicaceae</taxon>
        <taxon>Brassiceae</taxon>
        <taxon>Brassica</taxon>
    </lineage>
</organism>
<protein>
    <submittedName>
        <fullName evidence="1">(rape) hypothetical protein</fullName>
    </submittedName>
</protein>
<dbReference type="Proteomes" id="UP001295469">
    <property type="component" value="Chromosome C02"/>
</dbReference>
<accession>A0A816K7W4</accession>
<feature type="non-terminal residue" evidence="1">
    <location>
        <position position="1"/>
    </location>
</feature>
<name>A0A816K7W4_BRANA</name>
<feature type="non-terminal residue" evidence="1">
    <location>
        <position position="49"/>
    </location>
</feature>
<proteinExistence type="predicted"/>
<dbReference type="EMBL" id="HG994366">
    <property type="protein sequence ID" value="CAF1916582.1"/>
    <property type="molecule type" value="Genomic_DNA"/>
</dbReference>
<gene>
    <name evidence="1" type="ORF">DARMORV10_C02P39850.1</name>
</gene>
<reference evidence="1" key="1">
    <citation type="submission" date="2021-01" db="EMBL/GenBank/DDBJ databases">
        <authorList>
            <consortium name="Genoscope - CEA"/>
            <person name="William W."/>
        </authorList>
    </citation>
    <scope>NUCLEOTIDE SEQUENCE</scope>
</reference>
<evidence type="ECO:0000313" key="1">
    <source>
        <dbReference type="EMBL" id="CAF1916582.1"/>
    </source>
</evidence>
<dbReference type="AlphaFoldDB" id="A0A816K7W4"/>